<dbReference type="Proteomes" id="UP000555552">
    <property type="component" value="Unassembled WGS sequence"/>
</dbReference>
<sequence>MALRENPAAPARRVAPWPAVAVAGAASTALGVLALVTAPGATTLDGTTYDTTFVTEWLWWLAYALVPVAAALAWRARAGYLAYVATGFALVVPHVVVAAVVVARYRLSGWGDGLEVFAFLHPVGLATVATGVLAVVGAVDALRRRRVDAR</sequence>
<keyword evidence="1" id="KW-0812">Transmembrane</keyword>
<comment type="caution">
    <text evidence="2">The sequence shown here is derived from an EMBL/GenBank/DDBJ whole genome shotgun (WGS) entry which is preliminary data.</text>
</comment>
<keyword evidence="1" id="KW-1133">Transmembrane helix</keyword>
<feature type="transmembrane region" description="Helical" evidence="1">
    <location>
        <begin position="57"/>
        <end position="74"/>
    </location>
</feature>
<evidence type="ECO:0000256" key="1">
    <source>
        <dbReference type="SAM" id="Phobius"/>
    </source>
</evidence>
<dbReference type="AlphaFoldDB" id="A0A849BNB4"/>
<feature type="transmembrane region" description="Helical" evidence="1">
    <location>
        <begin position="14"/>
        <end position="37"/>
    </location>
</feature>
<feature type="transmembrane region" description="Helical" evidence="1">
    <location>
        <begin position="81"/>
        <end position="103"/>
    </location>
</feature>
<feature type="transmembrane region" description="Helical" evidence="1">
    <location>
        <begin position="123"/>
        <end position="142"/>
    </location>
</feature>
<name>A0A849BNB4_9ACTN</name>
<proteinExistence type="predicted"/>
<keyword evidence="1" id="KW-0472">Membrane</keyword>
<gene>
    <name evidence="2" type="ORF">HLB09_03060</name>
</gene>
<reference evidence="2 3" key="1">
    <citation type="submission" date="2020-05" db="EMBL/GenBank/DDBJ databases">
        <title>MicrobeNet Type strains.</title>
        <authorList>
            <person name="Nicholson A.C."/>
        </authorList>
    </citation>
    <scope>NUCLEOTIDE SEQUENCE [LARGE SCALE GENOMIC DNA]</scope>
    <source>
        <strain evidence="2 3">JCM 14547</strain>
    </source>
</reference>
<dbReference type="RefSeq" id="WP_171201940.1">
    <property type="nucleotide sequence ID" value="NZ_BAAANP010000023.1"/>
</dbReference>
<protein>
    <submittedName>
        <fullName evidence="2">Uncharacterized protein</fullName>
    </submittedName>
</protein>
<dbReference type="EMBL" id="JABEMA010000020">
    <property type="protein sequence ID" value="NNH22084.1"/>
    <property type="molecule type" value="Genomic_DNA"/>
</dbReference>
<evidence type="ECO:0000313" key="3">
    <source>
        <dbReference type="Proteomes" id="UP000555552"/>
    </source>
</evidence>
<keyword evidence="3" id="KW-1185">Reference proteome</keyword>
<accession>A0A849BNB4</accession>
<organism evidence="2 3">
    <name type="scientific">Pseudokineococcus marinus</name>
    <dbReference type="NCBI Taxonomy" id="351215"/>
    <lineage>
        <taxon>Bacteria</taxon>
        <taxon>Bacillati</taxon>
        <taxon>Actinomycetota</taxon>
        <taxon>Actinomycetes</taxon>
        <taxon>Kineosporiales</taxon>
        <taxon>Kineosporiaceae</taxon>
        <taxon>Pseudokineococcus</taxon>
    </lineage>
</organism>
<evidence type="ECO:0000313" key="2">
    <source>
        <dbReference type="EMBL" id="NNH22084.1"/>
    </source>
</evidence>